<dbReference type="InterPro" id="IPR044662">
    <property type="entry name" value="HS1/DABB1-like"/>
</dbReference>
<dbReference type="PROSITE" id="PS51502">
    <property type="entry name" value="S_R_A_B_BARREL"/>
    <property type="match status" value="1"/>
</dbReference>
<dbReference type="SUPFAM" id="SSF54909">
    <property type="entry name" value="Dimeric alpha+beta barrel"/>
    <property type="match status" value="1"/>
</dbReference>
<dbReference type="GeneID" id="85326519"/>
<evidence type="ECO:0000259" key="2">
    <source>
        <dbReference type="PROSITE" id="PS51502"/>
    </source>
</evidence>
<feature type="domain" description="Stress-response A/B barrel" evidence="2">
    <location>
        <begin position="3"/>
        <end position="105"/>
    </location>
</feature>
<organism evidence="3 4">
    <name type="scientific">Lasiosphaeria miniovina</name>
    <dbReference type="NCBI Taxonomy" id="1954250"/>
    <lineage>
        <taxon>Eukaryota</taxon>
        <taxon>Fungi</taxon>
        <taxon>Dikarya</taxon>
        <taxon>Ascomycota</taxon>
        <taxon>Pezizomycotina</taxon>
        <taxon>Sordariomycetes</taxon>
        <taxon>Sordariomycetidae</taxon>
        <taxon>Sordariales</taxon>
        <taxon>Lasiosphaeriaceae</taxon>
        <taxon>Lasiosphaeria</taxon>
    </lineage>
</organism>
<evidence type="ECO:0000256" key="1">
    <source>
        <dbReference type="ARBA" id="ARBA00011738"/>
    </source>
</evidence>
<dbReference type="InterPro" id="IPR013097">
    <property type="entry name" value="Dabb"/>
</dbReference>
<protein>
    <recommendedName>
        <fullName evidence="2">Stress-response A/B barrel domain-containing protein</fullName>
    </recommendedName>
</protein>
<dbReference type="EMBL" id="JAUIRO010000009">
    <property type="protein sequence ID" value="KAK0702010.1"/>
    <property type="molecule type" value="Genomic_DNA"/>
</dbReference>
<evidence type="ECO:0000313" key="4">
    <source>
        <dbReference type="Proteomes" id="UP001172101"/>
    </source>
</evidence>
<dbReference type="Proteomes" id="UP001172101">
    <property type="component" value="Unassembled WGS sequence"/>
</dbReference>
<evidence type="ECO:0000313" key="3">
    <source>
        <dbReference type="EMBL" id="KAK0702010.1"/>
    </source>
</evidence>
<reference evidence="3" key="1">
    <citation type="submission" date="2023-06" db="EMBL/GenBank/DDBJ databases">
        <title>Genome-scale phylogeny and comparative genomics of the fungal order Sordariales.</title>
        <authorList>
            <consortium name="Lawrence Berkeley National Laboratory"/>
            <person name="Hensen N."/>
            <person name="Bonometti L."/>
            <person name="Westerberg I."/>
            <person name="Brannstrom I.O."/>
            <person name="Guillou S."/>
            <person name="Cros-Aarteil S."/>
            <person name="Calhoun S."/>
            <person name="Haridas S."/>
            <person name="Kuo A."/>
            <person name="Mondo S."/>
            <person name="Pangilinan J."/>
            <person name="Riley R."/>
            <person name="LaButti K."/>
            <person name="Andreopoulos B."/>
            <person name="Lipzen A."/>
            <person name="Chen C."/>
            <person name="Yanf M."/>
            <person name="Daum C."/>
            <person name="Ng V."/>
            <person name="Clum A."/>
            <person name="Steindorff A."/>
            <person name="Ohm R."/>
            <person name="Martin F."/>
            <person name="Silar P."/>
            <person name="Natvig D."/>
            <person name="Lalanne C."/>
            <person name="Gautier V."/>
            <person name="Ament-velasquez S.L."/>
            <person name="Kruys A."/>
            <person name="Hutchinson M.I."/>
            <person name="Powell A.J."/>
            <person name="Barry K."/>
            <person name="Miller A.N."/>
            <person name="Grigoriev I.V."/>
            <person name="Debuchy R."/>
            <person name="Gladieux P."/>
            <person name="Thoren M.H."/>
            <person name="Johannesson H."/>
        </authorList>
    </citation>
    <scope>NUCLEOTIDE SEQUENCE</scope>
    <source>
        <strain evidence="3">SMH2392-1A</strain>
    </source>
</reference>
<accession>A0AA39ZQU4</accession>
<gene>
    <name evidence="3" type="ORF">B0T26DRAFT_735553</name>
</gene>
<sequence>MSLIHVVLFQMQADAKPEDVKAACDRFLALKDTCIHPTAQTPYIKSVTGGKDNSPEGLQNGITHGFVVEFASAEDRDYYVSTDPSHLAFVASIGDVVEKAIVVDYNANVY</sequence>
<dbReference type="AlphaFoldDB" id="A0AA39ZQU4"/>
<proteinExistence type="predicted"/>
<dbReference type="PANTHER" id="PTHR33178">
    <property type="match status" value="1"/>
</dbReference>
<dbReference type="InterPro" id="IPR011008">
    <property type="entry name" value="Dimeric_a/b-barrel"/>
</dbReference>
<keyword evidence="4" id="KW-1185">Reference proteome</keyword>
<dbReference type="RefSeq" id="XP_060289674.1">
    <property type="nucleotide sequence ID" value="XM_060443249.1"/>
</dbReference>
<name>A0AA39ZQU4_9PEZI</name>
<dbReference type="PANTHER" id="PTHR33178:SF10">
    <property type="entry name" value="STRESS-RESPONSE A_B BARREL DOMAIN-CONTAINING PROTEIN"/>
    <property type="match status" value="1"/>
</dbReference>
<dbReference type="Pfam" id="PF07876">
    <property type="entry name" value="Dabb"/>
    <property type="match status" value="1"/>
</dbReference>
<comment type="caution">
    <text evidence="3">The sequence shown here is derived from an EMBL/GenBank/DDBJ whole genome shotgun (WGS) entry which is preliminary data.</text>
</comment>
<dbReference type="SMART" id="SM00886">
    <property type="entry name" value="Dabb"/>
    <property type="match status" value="1"/>
</dbReference>
<comment type="subunit">
    <text evidence="1">Homodimer.</text>
</comment>
<dbReference type="Gene3D" id="3.30.70.100">
    <property type="match status" value="1"/>
</dbReference>